<proteinExistence type="predicted"/>
<protein>
    <submittedName>
        <fullName evidence="1">Uncharacterized protein</fullName>
    </submittedName>
</protein>
<name>A0A222P236_9GAMM</name>
<keyword evidence="2" id="KW-1185">Reference proteome</keyword>
<reference evidence="2" key="1">
    <citation type="submission" date="2016-07" db="EMBL/GenBank/DDBJ databases">
        <authorList>
            <person name="Florea S."/>
            <person name="Webb J.S."/>
            <person name="Jaromczyk J."/>
            <person name="Schardl C.L."/>
        </authorList>
    </citation>
    <scope>NUCLEOTIDE SEQUENCE [LARGE SCALE GENOMIC DNA]</scope>
    <source>
        <strain evidence="2">CDC-D5610</strain>
    </source>
</reference>
<dbReference type="SUPFAM" id="SSF64076">
    <property type="entry name" value="MTH938-like"/>
    <property type="match status" value="1"/>
</dbReference>
<gene>
    <name evidence="1" type="ORF">clem_06710</name>
</gene>
<organism evidence="1 2">
    <name type="scientific">Legionella clemsonensis</name>
    <dbReference type="NCBI Taxonomy" id="1867846"/>
    <lineage>
        <taxon>Bacteria</taxon>
        <taxon>Pseudomonadati</taxon>
        <taxon>Pseudomonadota</taxon>
        <taxon>Gammaproteobacteria</taxon>
        <taxon>Legionellales</taxon>
        <taxon>Legionellaceae</taxon>
        <taxon>Legionella</taxon>
    </lineage>
</organism>
<dbReference type="RefSeq" id="WP_094090909.1">
    <property type="nucleotide sequence ID" value="NZ_CP016397.1"/>
</dbReference>
<evidence type="ECO:0000313" key="2">
    <source>
        <dbReference type="Proteomes" id="UP000201728"/>
    </source>
</evidence>
<evidence type="ECO:0000313" key="1">
    <source>
        <dbReference type="EMBL" id="ASQ45897.1"/>
    </source>
</evidence>
<dbReference type="InterPro" id="IPR007523">
    <property type="entry name" value="NDUFAF3/AAMDC"/>
</dbReference>
<dbReference type="PANTHER" id="PTHR21192">
    <property type="entry name" value="NUCLEAR PROTEIN E3-3"/>
    <property type="match status" value="1"/>
</dbReference>
<dbReference type="Proteomes" id="UP000201728">
    <property type="component" value="Chromosome"/>
</dbReference>
<dbReference type="InterPro" id="IPR036748">
    <property type="entry name" value="MTH938-like_sf"/>
</dbReference>
<sequence>MHINLETNDQHTIQGYSEKALQIDSINYSSNLIVSSHEVITDWSIKGIRELNEELIRPLLKYQPKIILIGHNQQGQFAPFPVVEMLAKKGIGLECMSIGAACRTFNVLLSEQRAVTLGVIFETR</sequence>
<dbReference type="Pfam" id="PF04430">
    <property type="entry name" value="DUF498"/>
    <property type="match status" value="1"/>
</dbReference>
<dbReference type="KEGG" id="lcd:clem_06710"/>
<dbReference type="EMBL" id="CP016397">
    <property type="protein sequence ID" value="ASQ45897.1"/>
    <property type="molecule type" value="Genomic_DNA"/>
</dbReference>
<dbReference type="OrthoDB" id="9800373at2"/>
<dbReference type="AlphaFoldDB" id="A0A222P236"/>
<dbReference type="Gene3D" id="3.40.1230.10">
    <property type="entry name" value="MTH938-like"/>
    <property type="match status" value="1"/>
</dbReference>
<dbReference type="PANTHER" id="PTHR21192:SF2">
    <property type="entry name" value="NADH DEHYDROGENASE [UBIQUINONE] 1 ALPHA SUBCOMPLEX ASSEMBLY FACTOR 3"/>
    <property type="match status" value="1"/>
</dbReference>
<accession>A0A222P236</accession>